<dbReference type="PANTHER" id="PTHR45138">
    <property type="entry name" value="REGULATORY COMPONENTS OF SENSORY TRANSDUCTION SYSTEM"/>
    <property type="match status" value="1"/>
</dbReference>
<dbReference type="PANTHER" id="PTHR45138:SF9">
    <property type="entry name" value="DIGUANYLATE CYCLASE DGCM-RELATED"/>
    <property type="match status" value="1"/>
</dbReference>
<dbReference type="Pfam" id="PF00990">
    <property type="entry name" value="GGDEF"/>
    <property type="match status" value="1"/>
</dbReference>
<dbReference type="SUPFAM" id="SSF55073">
    <property type="entry name" value="Nucleotide cyclase"/>
    <property type="match status" value="1"/>
</dbReference>
<evidence type="ECO:0000256" key="4">
    <source>
        <dbReference type="SAM" id="Coils"/>
    </source>
</evidence>
<feature type="domain" description="GGDEF" evidence="6">
    <location>
        <begin position="202"/>
        <end position="334"/>
    </location>
</feature>
<dbReference type="InterPro" id="IPR000160">
    <property type="entry name" value="GGDEF_dom"/>
</dbReference>
<dbReference type="FunFam" id="3.30.70.270:FF:000001">
    <property type="entry name" value="Diguanylate cyclase domain protein"/>
    <property type="match status" value="1"/>
</dbReference>
<keyword evidence="5" id="KW-0812">Transmembrane</keyword>
<evidence type="ECO:0000256" key="3">
    <source>
        <dbReference type="ARBA" id="ARBA00034247"/>
    </source>
</evidence>
<dbReference type="InterPro" id="IPR048435">
    <property type="entry name" value="MASE6"/>
</dbReference>
<comment type="caution">
    <text evidence="7">The sequence shown here is derived from an EMBL/GenBank/DDBJ whole genome shotgun (WGS) entry which is preliminary data.</text>
</comment>
<dbReference type="GO" id="GO:0052621">
    <property type="term" value="F:diguanylate cyclase activity"/>
    <property type="evidence" value="ECO:0007669"/>
    <property type="project" value="UniProtKB-EC"/>
</dbReference>
<dbReference type="PROSITE" id="PS50887">
    <property type="entry name" value="GGDEF"/>
    <property type="match status" value="1"/>
</dbReference>
<organism evidence="7 8">
    <name type="scientific">Catenovulum agarivorans DS-2</name>
    <dbReference type="NCBI Taxonomy" id="1328313"/>
    <lineage>
        <taxon>Bacteria</taxon>
        <taxon>Pseudomonadati</taxon>
        <taxon>Pseudomonadota</taxon>
        <taxon>Gammaproteobacteria</taxon>
        <taxon>Alteromonadales</taxon>
        <taxon>Alteromonadaceae</taxon>
        <taxon>Catenovulum</taxon>
    </lineage>
</organism>
<accession>W7Q8G2</accession>
<dbReference type="STRING" id="1328313.DS2_14394"/>
<dbReference type="EC" id="2.7.7.65" evidence="2"/>
<dbReference type="Pfam" id="PF20966">
    <property type="entry name" value="MASE6"/>
    <property type="match status" value="1"/>
</dbReference>
<comment type="catalytic activity">
    <reaction evidence="3">
        <text>2 GTP = 3',3'-c-di-GMP + 2 diphosphate</text>
        <dbReference type="Rhea" id="RHEA:24898"/>
        <dbReference type="ChEBI" id="CHEBI:33019"/>
        <dbReference type="ChEBI" id="CHEBI:37565"/>
        <dbReference type="ChEBI" id="CHEBI:58805"/>
        <dbReference type="EC" id="2.7.7.65"/>
    </reaction>
</comment>
<dbReference type="Proteomes" id="UP000019276">
    <property type="component" value="Unassembled WGS sequence"/>
</dbReference>
<evidence type="ECO:0000259" key="6">
    <source>
        <dbReference type="PROSITE" id="PS50887"/>
    </source>
</evidence>
<dbReference type="AlphaFoldDB" id="W7Q8G2"/>
<reference evidence="7 8" key="1">
    <citation type="journal article" date="2014" name="Genome Announc.">
        <title>Draft Genome Sequence of the Agar-Degrading Bacterium Catenovulum sp. Strain DS-2, Isolated from Intestines of Haliotis diversicolor.</title>
        <authorList>
            <person name="Shan D."/>
            <person name="Li X."/>
            <person name="Gu Z."/>
            <person name="Wei G."/>
            <person name="Gao Z."/>
            <person name="Shao Z."/>
        </authorList>
    </citation>
    <scope>NUCLEOTIDE SEQUENCE [LARGE SCALE GENOMIC DNA]</scope>
    <source>
        <strain evidence="7 8">DS-2</strain>
    </source>
</reference>
<dbReference type="InterPro" id="IPR050469">
    <property type="entry name" value="Diguanylate_Cyclase"/>
</dbReference>
<feature type="transmembrane region" description="Helical" evidence="5">
    <location>
        <begin position="28"/>
        <end position="47"/>
    </location>
</feature>
<dbReference type="CDD" id="cd01949">
    <property type="entry name" value="GGDEF"/>
    <property type="match status" value="1"/>
</dbReference>
<proteinExistence type="predicted"/>
<gene>
    <name evidence="7" type="ORF">DS2_14394</name>
</gene>
<keyword evidence="4" id="KW-0175">Coiled coil</keyword>
<evidence type="ECO:0000313" key="8">
    <source>
        <dbReference type="Proteomes" id="UP000019276"/>
    </source>
</evidence>
<protein>
    <recommendedName>
        <fullName evidence="2">diguanylate cyclase</fullName>
        <ecNumber evidence="2">2.7.7.65</ecNumber>
    </recommendedName>
</protein>
<dbReference type="InterPro" id="IPR029787">
    <property type="entry name" value="Nucleotide_cyclase"/>
</dbReference>
<dbReference type="Gene3D" id="3.30.70.270">
    <property type="match status" value="1"/>
</dbReference>
<dbReference type="InterPro" id="IPR043128">
    <property type="entry name" value="Rev_trsase/Diguanyl_cyclase"/>
</dbReference>
<comment type="cofactor">
    <cofactor evidence="1">
        <name>Mg(2+)</name>
        <dbReference type="ChEBI" id="CHEBI:18420"/>
    </cofactor>
</comment>
<keyword evidence="5" id="KW-0472">Membrane</keyword>
<feature type="coiled-coil region" evidence="4">
    <location>
        <begin position="180"/>
        <end position="207"/>
    </location>
</feature>
<keyword evidence="8" id="KW-1185">Reference proteome</keyword>
<dbReference type="EMBL" id="ARZY01000030">
    <property type="protein sequence ID" value="EWH09069.1"/>
    <property type="molecule type" value="Genomic_DNA"/>
</dbReference>
<keyword evidence="5" id="KW-1133">Transmembrane helix</keyword>
<evidence type="ECO:0000313" key="7">
    <source>
        <dbReference type="EMBL" id="EWH09069.1"/>
    </source>
</evidence>
<dbReference type="eggNOG" id="COG3706">
    <property type="taxonomic scope" value="Bacteria"/>
</dbReference>
<evidence type="ECO:0000256" key="1">
    <source>
        <dbReference type="ARBA" id="ARBA00001946"/>
    </source>
</evidence>
<evidence type="ECO:0000256" key="5">
    <source>
        <dbReference type="SAM" id="Phobius"/>
    </source>
</evidence>
<feature type="transmembrane region" description="Helical" evidence="5">
    <location>
        <begin position="83"/>
        <end position="116"/>
    </location>
</feature>
<dbReference type="NCBIfam" id="TIGR00254">
    <property type="entry name" value="GGDEF"/>
    <property type="match status" value="1"/>
</dbReference>
<dbReference type="OrthoDB" id="9813903at2"/>
<dbReference type="RefSeq" id="WP_051479903.1">
    <property type="nucleotide sequence ID" value="NZ_ARZY01000030.1"/>
</dbReference>
<name>W7Q8G2_9ALTE</name>
<dbReference type="SMART" id="SM00267">
    <property type="entry name" value="GGDEF"/>
    <property type="match status" value="1"/>
</dbReference>
<evidence type="ECO:0000256" key="2">
    <source>
        <dbReference type="ARBA" id="ARBA00012528"/>
    </source>
</evidence>
<sequence>MIINLFALVGTCLTLAMGFRALLESNFVLAMVLTSAALIFFAAHLAIRFSSSYHLPSRLVLYSLSLLMLYLIYSGGVDNTGPLWTYILPPVALFLGGLSLGLFNIVLFSVLCLFLLYFNGGHFILADYTDSYKLRFILSFFTVTFLSCCYEYSRKASYEHIQSLSDKFEQLAKTDPLTGLANRREMMEQINKEYARLSRNNSTLSLLLLDVDRFKTINDGFGHDVGDIVLQELANIFTQNIRVHDIVARWGGEEFLIMLPDTNTQQAIEVAEKLLNKVATHHFEIKHFRKQVTVSIGVAELHPLTTVTNAVAKADKYLYQAKQNGRNQVCYDAQ</sequence>
<feature type="transmembrane region" description="Helical" evidence="5">
    <location>
        <begin position="59"/>
        <end position="77"/>
    </location>
</feature>
<feature type="transmembrane region" description="Helical" evidence="5">
    <location>
        <begin position="136"/>
        <end position="153"/>
    </location>
</feature>